<name>A0A7X1F492_9SPHN</name>
<dbReference type="GO" id="GO:0004022">
    <property type="term" value="F:alcohol dehydrogenase (NAD+) activity"/>
    <property type="evidence" value="ECO:0007669"/>
    <property type="project" value="UniProtKB-EC"/>
</dbReference>
<dbReference type="InterPro" id="IPR013149">
    <property type="entry name" value="ADH-like_C"/>
</dbReference>
<keyword evidence="10" id="KW-1185">Reference proteome</keyword>
<dbReference type="InterPro" id="IPR002328">
    <property type="entry name" value="ADH_Zn_CS"/>
</dbReference>
<evidence type="ECO:0000313" key="10">
    <source>
        <dbReference type="Proteomes" id="UP000520156"/>
    </source>
</evidence>
<dbReference type="Pfam" id="PF00107">
    <property type="entry name" value="ADH_zinc_N"/>
    <property type="match status" value="1"/>
</dbReference>
<evidence type="ECO:0000256" key="6">
    <source>
        <dbReference type="ARBA" id="ARBA00023002"/>
    </source>
</evidence>
<dbReference type="SUPFAM" id="SSF51735">
    <property type="entry name" value="NAD(P)-binding Rossmann-fold domains"/>
    <property type="match status" value="1"/>
</dbReference>
<accession>A0A7X1F492</accession>
<evidence type="ECO:0000256" key="4">
    <source>
        <dbReference type="ARBA" id="ARBA00022723"/>
    </source>
</evidence>
<reference evidence="9 10" key="1">
    <citation type="submission" date="2020-08" db="EMBL/GenBank/DDBJ databases">
        <title>The genome sequence of Novosphingobium flavum 4Y4.</title>
        <authorList>
            <person name="Liu Y."/>
        </authorList>
    </citation>
    <scope>NUCLEOTIDE SEQUENCE [LARGE SCALE GENOMIC DNA]</scope>
    <source>
        <strain evidence="9 10">4Y4</strain>
    </source>
</reference>
<evidence type="ECO:0000313" key="9">
    <source>
        <dbReference type="EMBL" id="MBC2650117.1"/>
    </source>
</evidence>
<dbReference type="Pfam" id="PF08240">
    <property type="entry name" value="ADH_N"/>
    <property type="match status" value="1"/>
</dbReference>
<dbReference type="SUPFAM" id="SSF50129">
    <property type="entry name" value="GroES-like"/>
    <property type="match status" value="1"/>
</dbReference>
<evidence type="ECO:0000256" key="7">
    <source>
        <dbReference type="RuleBase" id="RU361277"/>
    </source>
</evidence>
<comment type="cofactor">
    <cofactor evidence="1 7">
        <name>Zn(2+)</name>
        <dbReference type="ChEBI" id="CHEBI:29105"/>
    </cofactor>
</comment>
<comment type="similarity">
    <text evidence="2 7">Belongs to the zinc-containing alcohol dehydrogenase family.</text>
</comment>
<evidence type="ECO:0000256" key="1">
    <source>
        <dbReference type="ARBA" id="ARBA00001947"/>
    </source>
</evidence>
<keyword evidence="5 7" id="KW-0862">Zinc</keyword>
<comment type="caution">
    <text evidence="9">The sequence shown here is derived from an EMBL/GenBank/DDBJ whole genome shotgun (WGS) entry which is preliminary data.</text>
</comment>
<gene>
    <name evidence="9" type="ORF">H7F49_00195</name>
</gene>
<dbReference type="SMART" id="SM00829">
    <property type="entry name" value="PKS_ER"/>
    <property type="match status" value="1"/>
</dbReference>
<dbReference type="PANTHER" id="PTHR42940:SF8">
    <property type="entry name" value="VACUOLAR PROTEIN SORTING-ASSOCIATED PROTEIN 11"/>
    <property type="match status" value="1"/>
</dbReference>
<dbReference type="Proteomes" id="UP000520156">
    <property type="component" value="Unassembled WGS sequence"/>
</dbReference>
<dbReference type="InterPro" id="IPR036291">
    <property type="entry name" value="NAD(P)-bd_dom_sf"/>
</dbReference>
<dbReference type="PROSITE" id="PS00059">
    <property type="entry name" value="ADH_ZINC"/>
    <property type="match status" value="1"/>
</dbReference>
<protein>
    <recommendedName>
        <fullName evidence="3">alcohol dehydrogenase</fullName>
        <ecNumber evidence="3">1.1.1.1</ecNumber>
    </recommendedName>
</protein>
<feature type="domain" description="Enoyl reductase (ER)" evidence="8">
    <location>
        <begin position="10"/>
        <end position="351"/>
    </location>
</feature>
<keyword evidence="6" id="KW-0560">Oxidoreductase</keyword>
<dbReference type="CDD" id="cd08240">
    <property type="entry name" value="6_hydroxyhexanoate_dh_like"/>
    <property type="match status" value="1"/>
</dbReference>
<evidence type="ECO:0000256" key="2">
    <source>
        <dbReference type="ARBA" id="ARBA00008072"/>
    </source>
</evidence>
<dbReference type="AlphaFoldDB" id="A0A7X1F492"/>
<dbReference type="InterPro" id="IPR011032">
    <property type="entry name" value="GroES-like_sf"/>
</dbReference>
<dbReference type="GO" id="GO:0005737">
    <property type="term" value="C:cytoplasm"/>
    <property type="evidence" value="ECO:0007669"/>
    <property type="project" value="TreeGrafter"/>
</dbReference>
<dbReference type="EMBL" id="JACLAU010000001">
    <property type="protein sequence ID" value="MBC2650117.1"/>
    <property type="molecule type" value="Genomic_DNA"/>
</dbReference>
<evidence type="ECO:0000256" key="3">
    <source>
        <dbReference type="ARBA" id="ARBA00013190"/>
    </source>
</evidence>
<organism evidence="9 10">
    <name type="scientific">Novosphingobium aerophilum</name>
    <dbReference type="NCBI Taxonomy" id="2839843"/>
    <lineage>
        <taxon>Bacteria</taxon>
        <taxon>Pseudomonadati</taxon>
        <taxon>Pseudomonadota</taxon>
        <taxon>Alphaproteobacteria</taxon>
        <taxon>Sphingomonadales</taxon>
        <taxon>Sphingomonadaceae</taxon>
        <taxon>Novosphingobium</taxon>
    </lineage>
</organism>
<dbReference type="GO" id="GO:0008270">
    <property type="term" value="F:zinc ion binding"/>
    <property type="evidence" value="ECO:0007669"/>
    <property type="project" value="InterPro"/>
</dbReference>
<proteinExistence type="inferred from homology"/>
<dbReference type="Gene3D" id="3.40.50.720">
    <property type="entry name" value="NAD(P)-binding Rossmann-like Domain"/>
    <property type="match status" value="1"/>
</dbReference>
<dbReference type="PANTHER" id="PTHR42940">
    <property type="entry name" value="ALCOHOL DEHYDROGENASE 1-RELATED"/>
    <property type="match status" value="1"/>
</dbReference>
<sequence>MKAWAVVEPGAPLELLDLPTPVPQGSEVLVEVTHCGVCHSDLHFWKGGYDLGGGKTLRLADRGVELPRAPGHEVAGRVVAVGPEAAGVAVGGVAVGDVRVVYPWIGCGTCPACLREEDNLCPAQQSIGIVRHGGFASHVVVPHPRYLVDPGDLDLALACTYACSGLTTHAAVTKIMPLAPDQPVVLIGAGGVGLAGIAMLRAFGHRAIYSVDISPQKRALAEAAGAIAVEGGEGAAQRILAATGGPVPAVIDFVNGPATAQTALDVLAKGGRLVPIGIAGGCLEISLAAFIFRAISIVGSNTGSLHDLRAVIRLAQEGKLAPTPVHTCAKDQAWPALMALKAGQVEGRTVLVG</sequence>
<dbReference type="InterPro" id="IPR013154">
    <property type="entry name" value="ADH-like_N"/>
</dbReference>
<evidence type="ECO:0000256" key="5">
    <source>
        <dbReference type="ARBA" id="ARBA00022833"/>
    </source>
</evidence>
<dbReference type="InterPro" id="IPR020843">
    <property type="entry name" value="ER"/>
</dbReference>
<dbReference type="EC" id="1.1.1.1" evidence="3"/>
<dbReference type="RefSeq" id="WP_185681546.1">
    <property type="nucleotide sequence ID" value="NZ_JACLAU010000001.1"/>
</dbReference>
<keyword evidence="4 7" id="KW-0479">Metal-binding</keyword>
<evidence type="ECO:0000259" key="8">
    <source>
        <dbReference type="SMART" id="SM00829"/>
    </source>
</evidence>
<dbReference type="Gene3D" id="3.90.180.10">
    <property type="entry name" value="Medium-chain alcohol dehydrogenases, catalytic domain"/>
    <property type="match status" value="1"/>
</dbReference>